<evidence type="ECO:0000313" key="4">
    <source>
        <dbReference type="Proteomes" id="UP000321567"/>
    </source>
</evidence>
<dbReference type="InterPro" id="IPR001455">
    <property type="entry name" value="TusA-like"/>
</dbReference>
<dbReference type="EMBL" id="BJZO01000055">
    <property type="protein sequence ID" value="GEO81982.1"/>
    <property type="molecule type" value="Genomic_DNA"/>
</dbReference>
<reference evidence="3 4" key="1">
    <citation type="submission" date="2019-07" db="EMBL/GenBank/DDBJ databases">
        <title>Whole genome shotgun sequence of Rhodospirillum oryzae NBRC 107573.</title>
        <authorList>
            <person name="Hosoyama A."/>
            <person name="Uohara A."/>
            <person name="Ohji S."/>
            <person name="Ichikawa N."/>
        </authorList>
    </citation>
    <scope>NUCLEOTIDE SEQUENCE [LARGE SCALE GENOMIC DNA]</scope>
    <source>
        <strain evidence="3 4">NBRC 107573</strain>
    </source>
</reference>
<protein>
    <recommendedName>
        <fullName evidence="2">UPF0033 domain-containing protein</fullName>
    </recommendedName>
</protein>
<evidence type="ECO:0000259" key="2">
    <source>
        <dbReference type="PROSITE" id="PS01148"/>
    </source>
</evidence>
<evidence type="ECO:0000256" key="1">
    <source>
        <dbReference type="ARBA" id="ARBA00008984"/>
    </source>
</evidence>
<sequence length="81" mass="8992">MTVENTPVERLDVRGLSCPLPVLRARKRLQALPVGTLLDVWATDPASVQDFARFCEQTGDRLLSSQTLDDGTFLHRLQKAG</sequence>
<dbReference type="Pfam" id="PF01206">
    <property type="entry name" value="TusA"/>
    <property type="match status" value="1"/>
</dbReference>
<dbReference type="CDD" id="cd00291">
    <property type="entry name" value="SirA_YedF_YeeD"/>
    <property type="match status" value="1"/>
</dbReference>
<proteinExistence type="inferred from homology"/>
<comment type="caution">
    <text evidence="3">The sequence shown here is derived from an EMBL/GenBank/DDBJ whole genome shotgun (WGS) entry which is preliminary data.</text>
</comment>
<accession>A0A512H971</accession>
<dbReference type="PANTHER" id="PTHR33279:SF6">
    <property type="entry name" value="SULFUR CARRIER PROTEIN YEDF-RELATED"/>
    <property type="match status" value="1"/>
</dbReference>
<dbReference type="OrthoDB" id="9797551at2"/>
<feature type="domain" description="UPF0033" evidence="2">
    <location>
        <begin position="11"/>
        <end position="35"/>
    </location>
</feature>
<dbReference type="AlphaFoldDB" id="A0A512H971"/>
<evidence type="ECO:0000313" key="3">
    <source>
        <dbReference type="EMBL" id="GEO81982.1"/>
    </source>
</evidence>
<name>A0A512H971_9PROT</name>
<gene>
    <name evidence="3" type="ORF">ROR02_21130</name>
</gene>
<dbReference type="Proteomes" id="UP000321567">
    <property type="component" value="Unassembled WGS sequence"/>
</dbReference>
<dbReference type="PANTHER" id="PTHR33279">
    <property type="entry name" value="SULFUR CARRIER PROTEIN YEDF-RELATED"/>
    <property type="match status" value="1"/>
</dbReference>
<organism evidence="3 4">
    <name type="scientific">Pararhodospirillum oryzae</name>
    <dbReference type="NCBI Taxonomy" id="478448"/>
    <lineage>
        <taxon>Bacteria</taxon>
        <taxon>Pseudomonadati</taxon>
        <taxon>Pseudomonadota</taxon>
        <taxon>Alphaproteobacteria</taxon>
        <taxon>Rhodospirillales</taxon>
        <taxon>Rhodospirillaceae</taxon>
        <taxon>Pararhodospirillum</taxon>
    </lineage>
</organism>
<dbReference type="InterPro" id="IPR036868">
    <property type="entry name" value="TusA-like_sf"/>
</dbReference>
<comment type="similarity">
    <text evidence="1">Belongs to the sulfur carrier protein TusA family.</text>
</comment>
<keyword evidence="4" id="KW-1185">Reference proteome</keyword>
<dbReference type="Gene3D" id="3.30.110.40">
    <property type="entry name" value="TusA-like domain"/>
    <property type="match status" value="1"/>
</dbReference>
<dbReference type="RefSeq" id="WP_147163997.1">
    <property type="nucleotide sequence ID" value="NZ_BJZO01000055.1"/>
</dbReference>
<dbReference type="PROSITE" id="PS01148">
    <property type="entry name" value="UPF0033"/>
    <property type="match status" value="1"/>
</dbReference>
<dbReference type="SUPFAM" id="SSF64307">
    <property type="entry name" value="SirA-like"/>
    <property type="match status" value="1"/>
</dbReference>